<gene>
    <name evidence="1" type="ORF">KYI10_06385</name>
</gene>
<evidence type="ECO:0000313" key="1">
    <source>
        <dbReference type="EMBL" id="QYA32026.1"/>
    </source>
</evidence>
<proteinExistence type="predicted"/>
<protein>
    <submittedName>
        <fullName evidence="1">Uncharacterized protein</fullName>
    </submittedName>
</protein>
<organism evidence="1">
    <name type="scientific">Macrococcus psychrotolerans</name>
    <dbReference type="NCBI Taxonomy" id="3039389"/>
    <lineage>
        <taxon>Bacteria</taxon>
        <taxon>Bacillati</taxon>
        <taxon>Bacillota</taxon>
        <taxon>Bacilli</taxon>
        <taxon>Bacillales</taxon>
        <taxon>Staphylococcaceae</taxon>
        <taxon>Macrococcus</taxon>
    </lineage>
</organism>
<reference evidence="1" key="1">
    <citation type="submission" date="2021-07" db="EMBL/GenBank/DDBJ databases">
        <title>Prevalence and characterization of methicillin-resistant Macrococcus spp. in food producing animals and meat in Switzerland in 2019.</title>
        <authorList>
            <person name="Keller J.E."/>
            <person name="Schwendener S."/>
            <person name="Neuenschwander J."/>
            <person name="Overesch G."/>
            <person name="Perreten V."/>
        </authorList>
    </citation>
    <scope>NUCLEOTIDE SEQUENCE</scope>
    <source>
        <strain evidence="1">19Msa1099</strain>
    </source>
</reference>
<accession>A0AAT9P3W3</accession>
<sequence length="49" mass="5540">MRKLQALKIALLIVILAEEIKRARELKHVYGDSTGRNYSKSSPSIKCPI</sequence>
<dbReference type="EMBL" id="CP079955">
    <property type="protein sequence ID" value="QYA32026.1"/>
    <property type="molecule type" value="Genomic_DNA"/>
</dbReference>
<dbReference type="AlphaFoldDB" id="A0AAT9P3W3"/>
<name>A0AAT9P3W3_9STAP</name>